<dbReference type="PANTHER" id="PTHR43227">
    <property type="entry name" value="BLL4140 PROTEIN"/>
    <property type="match status" value="1"/>
</dbReference>
<feature type="transmembrane region" description="Helical" evidence="7">
    <location>
        <begin position="227"/>
        <end position="248"/>
    </location>
</feature>
<evidence type="ECO:0000256" key="2">
    <source>
        <dbReference type="ARBA" id="ARBA00022448"/>
    </source>
</evidence>
<dbReference type="RefSeq" id="WP_025489483.1">
    <property type="nucleotide sequence ID" value="NZ_JBKVAZ010000010.1"/>
</dbReference>
<dbReference type="InterPro" id="IPR050809">
    <property type="entry name" value="UgpAE/MalFG_permease"/>
</dbReference>
<name>A0A3E3IEH7_9FIRM</name>
<dbReference type="GO" id="GO:0005886">
    <property type="term" value="C:plasma membrane"/>
    <property type="evidence" value="ECO:0007669"/>
    <property type="project" value="UniProtKB-SubCell"/>
</dbReference>
<protein>
    <submittedName>
        <fullName evidence="9">Sugar ABC transporter permease</fullName>
    </submittedName>
</protein>
<keyword evidence="4 7" id="KW-0812">Transmembrane</keyword>
<reference evidence="9 10" key="1">
    <citation type="submission" date="2018-08" db="EMBL/GenBank/DDBJ databases">
        <title>A genome reference for cultivated species of the human gut microbiota.</title>
        <authorList>
            <person name="Zou Y."/>
            <person name="Xue W."/>
            <person name="Luo G."/>
        </authorList>
    </citation>
    <scope>NUCLEOTIDE SEQUENCE [LARGE SCALE GENOMIC DNA]</scope>
    <source>
        <strain evidence="9 10">AF26-4BH</strain>
    </source>
</reference>
<sequence length="314" mass="35074">MGNAIRQLHKRNSPYKTKFLKKGMIQLYLLALVPLIFVIVFNYLPMGGLLMAFKDYSIRKGVLKSPWAGLKYFRQLFSTPIFPQILKNTIVLSLESLIIGFPVPIILALAFNELGNEKVKKTLQTFTFAPYFISTVVVVSIMTQVFSYRYGVVNSFLHLFGLESVDFMGSKAFFRPAYIFSGIWQSAGFNSVLYIAALSAVDTSLYEAAAMDGASRWQKVLNIDLPCIMPTIIITLILNTGNILSIGFEKVFLMQNPVNYAASEIISTYVYKVGIEQAQFSFSTAVGLFNSVINCIVLLLVNGFARKVSDTSLF</sequence>
<evidence type="ECO:0000313" key="9">
    <source>
        <dbReference type="EMBL" id="RGE65478.1"/>
    </source>
</evidence>
<dbReference type="SUPFAM" id="SSF161098">
    <property type="entry name" value="MetI-like"/>
    <property type="match status" value="1"/>
</dbReference>
<accession>A0A3E3IEH7</accession>
<dbReference type="PROSITE" id="PS50928">
    <property type="entry name" value="ABC_TM1"/>
    <property type="match status" value="1"/>
</dbReference>
<evidence type="ECO:0000256" key="7">
    <source>
        <dbReference type="RuleBase" id="RU363032"/>
    </source>
</evidence>
<gene>
    <name evidence="9" type="ORF">DWY69_25920</name>
</gene>
<evidence type="ECO:0000259" key="8">
    <source>
        <dbReference type="PROSITE" id="PS50928"/>
    </source>
</evidence>
<keyword evidence="5 7" id="KW-1133">Transmembrane helix</keyword>
<feature type="transmembrane region" description="Helical" evidence="7">
    <location>
        <begin position="90"/>
        <end position="111"/>
    </location>
</feature>
<feature type="domain" description="ABC transmembrane type-1" evidence="8">
    <location>
        <begin position="86"/>
        <end position="301"/>
    </location>
</feature>
<evidence type="ECO:0000256" key="5">
    <source>
        <dbReference type="ARBA" id="ARBA00022989"/>
    </source>
</evidence>
<dbReference type="Proteomes" id="UP000261166">
    <property type="component" value="Unassembled WGS sequence"/>
</dbReference>
<organism evidence="9 10">
    <name type="scientific">Eisenbergiella massiliensis</name>
    <dbReference type="NCBI Taxonomy" id="1720294"/>
    <lineage>
        <taxon>Bacteria</taxon>
        <taxon>Bacillati</taxon>
        <taxon>Bacillota</taxon>
        <taxon>Clostridia</taxon>
        <taxon>Lachnospirales</taxon>
        <taxon>Lachnospiraceae</taxon>
        <taxon>Eisenbergiella</taxon>
    </lineage>
</organism>
<feature type="transmembrane region" description="Helical" evidence="7">
    <location>
        <begin position="183"/>
        <end position="206"/>
    </location>
</feature>
<dbReference type="InterPro" id="IPR000515">
    <property type="entry name" value="MetI-like"/>
</dbReference>
<dbReference type="GO" id="GO:0055085">
    <property type="term" value="P:transmembrane transport"/>
    <property type="evidence" value="ECO:0007669"/>
    <property type="project" value="InterPro"/>
</dbReference>
<evidence type="ECO:0000256" key="4">
    <source>
        <dbReference type="ARBA" id="ARBA00022692"/>
    </source>
</evidence>
<dbReference type="PANTHER" id="PTHR43227:SF11">
    <property type="entry name" value="BLL4140 PROTEIN"/>
    <property type="match status" value="1"/>
</dbReference>
<dbReference type="InterPro" id="IPR035906">
    <property type="entry name" value="MetI-like_sf"/>
</dbReference>
<evidence type="ECO:0000256" key="6">
    <source>
        <dbReference type="ARBA" id="ARBA00023136"/>
    </source>
</evidence>
<comment type="subcellular location">
    <subcellularLocation>
        <location evidence="1 7">Cell membrane</location>
        <topology evidence="1 7">Multi-pass membrane protein</topology>
    </subcellularLocation>
</comment>
<dbReference type="AlphaFoldDB" id="A0A3E3IEH7"/>
<keyword evidence="6 7" id="KW-0472">Membrane</keyword>
<dbReference type="CDD" id="cd06261">
    <property type="entry name" value="TM_PBP2"/>
    <property type="match status" value="1"/>
</dbReference>
<keyword evidence="3" id="KW-1003">Cell membrane</keyword>
<dbReference type="OrthoDB" id="9785836at2"/>
<feature type="transmembrane region" description="Helical" evidence="7">
    <location>
        <begin position="25"/>
        <end position="44"/>
    </location>
</feature>
<evidence type="ECO:0000256" key="3">
    <source>
        <dbReference type="ARBA" id="ARBA00022475"/>
    </source>
</evidence>
<evidence type="ECO:0000256" key="1">
    <source>
        <dbReference type="ARBA" id="ARBA00004651"/>
    </source>
</evidence>
<proteinExistence type="inferred from homology"/>
<dbReference type="EMBL" id="QVLU01000035">
    <property type="protein sequence ID" value="RGE65478.1"/>
    <property type="molecule type" value="Genomic_DNA"/>
</dbReference>
<evidence type="ECO:0000313" key="10">
    <source>
        <dbReference type="Proteomes" id="UP000261166"/>
    </source>
</evidence>
<feature type="transmembrane region" description="Helical" evidence="7">
    <location>
        <begin position="280"/>
        <end position="301"/>
    </location>
</feature>
<feature type="transmembrane region" description="Helical" evidence="7">
    <location>
        <begin position="123"/>
        <end position="146"/>
    </location>
</feature>
<keyword evidence="2 7" id="KW-0813">Transport</keyword>
<comment type="caution">
    <text evidence="9">The sequence shown here is derived from an EMBL/GenBank/DDBJ whole genome shotgun (WGS) entry which is preliminary data.</text>
</comment>
<dbReference type="Pfam" id="PF00528">
    <property type="entry name" value="BPD_transp_1"/>
    <property type="match status" value="1"/>
</dbReference>
<dbReference type="Gene3D" id="1.10.3720.10">
    <property type="entry name" value="MetI-like"/>
    <property type="match status" value="1"/>
</dbReference>
<comment type="similarity">
    <text evidence="7">Belongs to the binding-protein-dependent transport system permease family.</text>
</comment>